<dbReference type="Proteomes" id="UP001519887">
    <property type="component" value="Unassembled WGS sequence"/>
</dbReference>
<dbReference type="PANTHER" id="PTHR43639">
    <property type="entry name" value="OXIDOREDUCTASE, SHORT-CHAIN DEHYDROGENASE/REDUCTASE FAMILY (AFU_ORTHOLOGUE AFUA_5G02870)"/>
    <property type="match status" value="1"/>
</dbReference>
<evidence type="ECO:0000313" key="3">
    <source>
        <dbReference type="EMBL" id="MBW7455657.1"/>
    </source>
</evidence>
<dbReference type="CDD" id="cd05233">
    <property type="entry name" value="SDR_c"/>
    <property type="match status" value="1"/>
</dbReference>
<reference evidence="3 4" key="1">
    <citation type="submission" date="2021-07" db="EMBL/GenBank/DDBJ databases">
        <title>Paenibacillus radiodurans sp. nov., isolated from the southeastern edge of Tengger Desert.</title>
        <authorList>
            <person name="Zhang G."/>
        </authorList>
    </citation>
    <scope>NUCLEOTIDE SEQUENCE [LARGE SCALE GENOMIC DNA]</scope>
    <source>
        <strain evidence="3 4">CCM 7311</strain>
    </source>
</reference>
<proteinExistence type="inferred from homology"/>
<dbReference type="Pfam" id="PF13561">
    <property type="entry name" value="adh_short_C2"/>
    <property type="match status" value="1"/>
</dbReference>
<organism evidence="3 4">
    <name type="scientific">Paenibacillus sepulcri</name>
    <dbReference type="NCBI Taxonomy" id="359917"/>
    <lineage>
        <taxon>Bacteria</taxon>
        <taxon>Bacillati</taxon>
        <taxon>Bacillota</taxon>
        <taxon>Bacilli</taxon>
        <taxon>Bacillales</taxon>
        <taxon>Paenibacillaceae</taxon>
        <taxon>Paenibacillus</taxon>
    </lineage>
</organism>
<dbReference type="InterPro" id="IPR036291">
    <property type="entry name" value="NAD(P)-bd_dom_sf"/>
</dbReference>
<dbReference type="Gene3D" id="3.40.50.720">
    <property type="entry name" value="NAD(P)-binding Rossmann-like Domain"/>
    <property type="match status" value="1"/>
</dbReference>
<dbReference type="PANTHER" id="PTHR43639:SF1">
    <property type="entry name" value="SHORT-CHAIN DEHYDROGENASE_REDUCTASE FAMILY PROTEIN"/>
    <property type="match status" value="1"/>
</dbReference>
<name>A0ABS7C419_9BACL</name>
<gene>
    <name evidence="3" type="ORF">K0U00_16650</name>
</gene>
<dbReference type="EMBL" id="JAHZIK010000405">
    <property type="protein sequence ID" value="MBW7455657.1"/>
    <property type="molecule type" value="Genomic_DNA"/>
</dbReference>
<comment type="caution">
    <text evidence="3">The sequence shown here is derived from an EMBL/GenBank/DDBJ whole genome shotgun (WGS) entry which is preliminary data.</text>
</comment>
<protein>
    <submittedName>
        <fullName evidence="3">SDR family oxidoreductase</fullName>
    </submittedName>
</protein>
<comment type="similarity">
    <text evidence="1">Belongs to the short-chain dehydrogenases/reductases (SDR) family.</text>
</comment>
<sequence>MAYAVSKGGIITLTRNLARALAKHRIRVNCVNPGWVMSDGELERLKALGMDQEEIDKRGDRMPLGRMQTGKDIAGAVVFMAGDLAGQITGQILTVDGGASLR</sequence>
<accession>A0ABS7C419</accession>
<keyword evidence="2" id="KW-0560">Oxidoreductase</keyword>
<keyword evidence="4" id="KW-1185">Reference proteome</keyword>
<evidence type="ECO:0000313" key="4">
    <source>
        <dbReference type="Proteomes" id="UP001519887"/>
    </source>
</evidence>
<evidence type="ECO:0000256" key="2">
    <source>
        <dbReference type="ARBA" id="ARBA00023002"/>
    </source>
</evidence>
<evidence type="ECO:0000256" key="1">
    <source>
        <dbReference type="ARBA" id="ARBA00006484"/>
    </source>
</evidence>
<dbReference type="InterPro" id="IPR002347">
    <property type="entry name" value="SDR_fam"/>
</dbReference>
<dbReference type="SUPFAM" id="SSF51735">
    <property type="entry name" value="NAD(P)-binding Rossmann-fold domains"/>
    <property type="match status" value="1"/>
</dbReference>
<dbReference type="PRINTS" id="PR00081">
    <property type="entry name" value="GDHRDH"/>
</dbReference>